<sequence length="166" mass="19324">MELSAFTLIGKNFTTGQMTYFSETIFITFENKICIQDSESSHDAILMPFDELMKNKYVKKCYELSRVAIGKPNIDPDYYESDDDDYVPNPNNPVGYKYQYIDTLYIIEDALTNVKVAKKGNTYQTINIEMLESMKVSAEDEIEEFYSRHNMDVEQFEDYTALVNNL</sequence>
<organism evidence="1">
    <name type="scientific">viral metagenome</name>
    <dbReference type="NCBI Taxonomy" id="1070528"/>
    <lineage>
        <taxon>unclassified sequences</taxon>
        <taxon>metagenomes</taxon>
        <taxon>organismal metagenomes</taxon>
    </lineage>
</organism>
<name>A0A6C0LLL0_9ZZZZ</name>
<dbReference type="AlphaFoldDB" id="A0A6C0LLL0"/>
<proteinExistence type="predicted"/>
<evidence type="ECO:0000313" key="1">
    <source>
        <dbReference type="EMBL" id="QHU31433.1"/>
    </source>
</evidence>
<dbReference type="EMBL" id="MN740526">
    <property type="protein sequence ID" value="QHU31433.1"/>
    <property type="molecule type" value="Genomic_DNA"/>
</dbReference>
<accession>A0A6C0LLL0</accession>
<protein>
    <submittedName>
        <fullName evidence="1">Uncharacterized protein</fullName>
    </submittedName>
</protein>
<reference evidence="1" key="1">
    <citation type="journal article" date="2020" name="Nature">
        <title>Giant virus diversity and host interactions through global metagenomics.</title>
        <authorList>
            <person name="Schulz F."/>
            <person name="Roux S."/>
            <person name="Paez-Espino D."/>
            <person name="Jungbluth S."/>
            <person name="Walsh D.A."/>
            <person name="Denef V.J."/>
            <person name="McMahon K.D."/>
            <person name="Konstantinidis K.T."/>
            <person name="Eloe-Fadrosh E.A."/>
            <person name="Kyrpides N.C."/>
            <person name="Woyke T."/>
        </authorList>
    </citation>
    <scope>NUCLEOTIDE SEQUENCE</scope>
    <source>
        <strain evidence="1">GVMAG-M-3300027963-21</strain>
    </source>
</reference>